<accession>A0ABV9QWI0</accession>
<feature type="transmembrane region" description="Helical" evidence="1">
    <location>
        <begin position="40"/>
        <end position="59"/>
    </location>
</feature>
<gene>
    <name evidence="2" type="ORF">ACFO6Q_12590</name>
</gene>
<dbReference type="EMBL" id="JBHSHD010000010">
    <property type="protein sequence ID" value="MFC4821166.1"/>
    <property type="molecule type" value="Genomic_DNA"/>
</dbReference>
<feature type="transmembrane region" description="Helical" evidence="1">
    <location>
        <begin position="144"/>
        <end position="167"/>
    </location>
</feature>
<keyword evidence="3" id="KW-1185">Reference proteome</keyword>
<proteinExistence type="predicted"/>
<dbReference type="Proteomes" id="UP001595886">
    <property type="component" value="Unassembled WGS sequence"/>
</dbReference>
<sequence length="251" mass="28339">MTLPVPTDGARPPSPRPAASEMALQDMLPHVLRLFRREPALAITLGYLLLVMAGIFYNARFFGQFGIPVLTLSQISDFLIAGIQQPIAILLVLSTLPLCWLFDLANRRYVRRRVRTIERLRAMAAPAGWQRLHLWRLEWRDRQVWIMPLSYLAVVVLYGWAFVALYADYRVHRVREGDAAQVRVWLGGGEAGFKPEQAQAWTYLGAVANYVFVYDHAAGRSVILPVENIERIEPVKSAQPVGLAARLAPKP</sequence>
<comment type="caution">
    <text evidence="2">The sequence shown here is derived from an EMBL/GenBank/DDBJ whole genome shotgun (WGS) entry which is preliminary data.</text>
</comment>
<keyword evidence="1" id="KW-0472">Membrane</keyword>
<feature type="transmembrane region" description="Helical" evidence="1">
    <location>
        <begin position="79"/>
        <end position="105"/>
    </location>
</feature>
<keyword evidence="1" id="KW-0812">Transmembrane</keyword>
<name>A0ABV9QWI0_9GAMM</name>
<keyword evidence="1" id="KW-1133">Transmembrane helix</keyword>
<reference evidence="3" key="1">
    <citation type="journal article" date="2019" name="Int. J. Syst. Evol. Microbiol.">
        <title>The Global Catalogue of Microorganisms (GCM) 10K type strain sequencing project: providing services to taxonomists for standard genome sequencing and annotation.</title>
        <authorList>
            <consortium name="The Broad Institute Genomics Platform"/>
            <consortium name="The Broad Institute Genome Sequencing Center for Infectious Disease"/>
            <person name="Wu L."/>
            <person name="Ma J."/>
        </authorList>
    </citation>
    <scope>NUCLEOTIDE SEQUENCE [LARGE SCALE GENOMIC DNA]</scope>
    <source>
        <strain evidence="3">CCUG 30340</strain>
    </source>
</reference>
<organism evidence="2 3">
    <name type="scientific">Dokdonella ginsengisoli</name>
    <dbReference type="NCBI Taxonomy" id="363846"/>
    <lineage>
        <taxon>Bacteria</taxon>
        <taxon>Pseudomonadati</taxon>
        <taxon>Pseudomonadota</taxon>
        <taxon>Gammaproteobacteria</taxon>
        <taxon>Lysobacterales</taxon>
        <taxon>Rhodanobacteraceae</taxon>
        <taxon>Dokdonella</taxon>
    </lineage>
</organism>
<evidence type="ECO:0000256" key="1">
    <source>
        <dbReference type="SAM" id="Phobius"/>
    </source>
</evidence>
<dbReference type="RefSeq" id="WP_380021451.1">
    <property type="nucleotide sequence ID" value="NZ_JBHSHD010000010.1"/>
</dbReference>
<evidence type="ECO:0000313" key="2">
    <source>
        <dbReference type="EMBL" id="MFC4821166.1"/>
    </source>
</evidence>
<evidence type="ECO:0000313" key="3">
    <source>
        <dbReference type="Proteomes" id="UP001595886"/>
    </source>
</evidence>
<protein>
    <submittedName>
        <fullName evidence="2">Uncharacterized protein</fullName>
    </submittedName>
</protein>